<evidence type="ECO:0000256" key="6">
    <source>
        <dbReference type="SAM" id="Phobius"/>
    </source>
</evidence>
<feature type="transmembrane region" description="Helical" evidence="6">
    <location>
        <begin position="133"/>
        <end position="159"/>
    </location>
</feature>
<reference evidence="8" key="1">
    <citation type="journal article" date="2020" name="Stud. Mycol.">
        <title>101 Dothideomycetes genomes: a test case for predicting lifestyles and emergence of pathogens.</title>
        <authorList>
            <person name="Haridas S."/>
            <person name="Albert R."/>
            <person name="Binder M."/>
            <person name="Bloem J."/>
            <person name="Labutti K."/>
            <person name="Salamov A."/>
            <person name="Andreopoulos B."/>
            <person name="Baker S."/>
            <person name="Barry K."/>
            <person name="Bills G."/>
            <person name="Bluhm B."/>
            <person name="Cannon C."/>
            <person name="Castanera R."/>
            <person name="Culley D."/>
            <person name="Daum C."/>
            <person name="Ezra D."/>
            <person name="Gonzalez J."/>
            <person name="Henrissat B."/>
            <person name="Kuo A."/>
            <person name="Liang C."/>
            <person name="Lipzen A."/>
            <person name="Lutzoni F."/>
            <person name="Magnuson J."/>
            <person name="Mondo S."/>
            <person name="Nolan M."/>
            <person name="Ohm R."/>
            <person name="Pangilinan J."/>
            <person name="Park H.-J."/>
            <person name="Ramirez L."/>
            <person name="Alfaro M."/>
            <person name="Sun H."/>
            <person name="Tritt A."/>
            <person name="Yoshinaga Y."/>
            <person name="Zwiers L.-H."/>
            <person name="Turgeon B."/>
            <person name="Goodwin S."/>
            <person name="Spatafora J."/>
            <person name="Crous P."/>
            <person name="Grigoriev I."/>
        </authorList>
    </citation>
    <scope>NUCLEOTIDE SEQUENCE</scope>
    <source>
        <strain evidence="8">CBS 269.34</strain>
    </source>
</reference>
<evidence type="ECO:0000259" key="7">
    <source>
        <dbReference type="Pfam" id="PF01284"/>
    </source>
</evidence>
<feature type="compositionally biased region" description="Polar residues" evidence="5">
    <location>
        <begin position="262"/>
        <end position="273"/>
    </location>
</feature>
<evidence type="ECO:0000256" key="2">
    <source>
        <dbReference type="ARBA" id="ARBA00022692"/>
    </source>
</evidence>
<feature type="transmembrane region" description="Helical" evidence="6">
    <location>
        <begin position="80"/>
        <end position="113"/>
    </location>
</feature>
<dbReference type="Proteomes" id="UP000799750">
    <property type="component" value="Unassembled WGS sequence"/>
</dbReference>
<evidence type="ECO:0000256" key="3">
    <source>
        <dbReference type="ARBA" id="ARBA00022989"/>
    </source>
</evidence>
<accession>A0A6A6RAZ1</accession>
<feature type="domain" description="MARVEL" evidence="7">
    <location>
        <begin position="15"/>
        <end position="157"/>
    </location>
</feature>
<dbReference type="GO" id="GO:0016020">
    <property type="term" value="C:membrane"/>
    <property type="evidence" value="ECO:0007669"/>
    <property type="project" value="UniProtKB-SubCell"/>
</dbReference>
<evidence type="ECO:0000256" key="4">
    <source>
        <dbReference type="ARBA" id="ARBA00023136"/>
    </source>
</evidence>
<dbReference type="AlphaFoldDB" id="A0A6A6RAZ1"/>
<organism evidence="8 9">
    <name type="scientific">Lophium mytilinum</name>
    <dbReference type="NCBI Taxonomy" id="390894"/>
    <lineage>
        <taxon>Eukaryota</taxon>
        <taxon>Fungi</taxon>
        <taxon>Dikarya</taxon>
        <taxon>Ascomycota</taxon>
        <taxon>Pezizomycotina</taxon>
        <taxon>Dothideomycetes</taxon>
        <taxon>Pleosporomycetidae</taxon>
        <taxon>Mytilinidiales</taxon>
        <taxon>Mytilinidiaceae</taxon>
        <taxon>Lophium</taxon>
    </lineage>
</organism>
<evidence type="ECO:0000313" key="8">
    <source>
        <dbReference type="EMBL" id="KAF2501614.1"/>
    </source>
</evidence>
<feature type="compositionally biased region" description="Low complexity" evidence="5">
    <location>
        <begin position="212"/>
        <end position="225"/>
    </location>
</feature>
<dbReference type="InterPro" id="IPR008253">
    <property type="entry name" value="Marvel"/>
</dbReference>
<feature type="transmembrane region" description="Helical" evidence="6">
    <location>
        <begin position="15"/>
        <end position="39"/>
    </location>
</feature>
<dbReference type="PANTHER" id="PTHR37451:SF4">
    <property type="entry name" value="MARVEL DOMAIN-CONTAINING PROTEIN"/>
    <property type="match status" value="1"/>
</dbReference>
<dbReference type="PANTHER" id="PTHR37451">
    <property type="entry name" value="MARVEL DOMAIN"/>
    <property type="match status" value="1"/>
</dbReference>
<keyword evidence="2 6" id="KW-0812">Transmembrane</keyword>
<keyword evidence="3 6" id="KW-1133">Transmembrane helix</keyword>
<dbReference type="Pfam" id="PF01284">
    <property type="entry name" value="MARVEL"/>
    <property type="match status" value="1"/>
</dbReference>
<gene>
    <name evidence="8" type="ORF">BU16DRAFT_613476</name>
</gene>
<name>A0A6A6RAZ1_9PEZI</name>
<keyword evidence="4 6" id="KW-0472">Membrane</keyword>
<comment type="subcellular location">
    <subcellularLocation>
        <location evidence="1">Membrane</location>
        <topology evidence="1">Multi-pass membrane protein</topology>
    </subcellularLocation>
</comment>
<dbReference type="OrthoDB" id="5325022at2759"/>
<feature type="transmembrane region" description="Helical" evidence="6">
    <location>
        <begin position="45"/>
        <end position="68"/>
    </location>
</feature>
<proteinExistence type="predicted"/>
<feature type="region of interest" description="Disordered" evidence="5">
    <location>
        <begin position="195"/>
        <end position="299"/>
    </location>
</feature>
<evidence type="ECO:0000256" key="5">
    <source>
        <dbReference type="SAM" id="MobiDB-lite"/>
    </source>
</evidence>
<dbReference type="EMBL" id="MU004182">
    <property type="protein sequence ID" value="KAF2501614.1"/>
    <property type="molecule type" value="Genomic_DNA"/>
</dbReference>
<sequence>MESREHIIAVPKWTLALRIVSLALAVIILGLNAYGIHWWAFDKLIFSLVVCLCTIGVVIYMIVATLVTPKAYNMWAFLALDIWMVIFWLIQFALVASLAAAFASASSYVYSYGYSYYWKRGDLSKRDSTTYGAYYGALVAGAVFGAFNFILFLVNLIIFSIHLHKHRLSGAPSTAPPGYNGNADVPTEKYKNGAQTYQAQPQQMPQPPQPIAQPQYGHPQYAQPQQPAPPQFTTPYTQAADPVSRQEAISPISNFGHPVNASELSTPQHTGGNPNAVELSGPQHTGNANAVELGAGGYK</sequence>
<protein>
    <recommendedName>
        <fullName evidence="7">MARVEL domain-containing protein</fullName>
    </recommendedName>
</protein>
<keyword evidence="9" id="KW-1185">Reference proteome</keyword>
<evidence type="ECO:0000256" key="1">
    <source>
        <dbReference type="ARBA" id="ARBA00004141"/>
    </source>
</evidence>
<evidence type="ECO:0000313" key="9">
    <source>
        <dbReference type="Proteomes" id="UP000799750"/>
    </source>
</evidence>